<name>A0A2J6S7J3_HYAVF</name>
<gene>
    <name evidence="4" type="ORF">L207DRAFT_629233</name>
</gene>
<evidence type="ECO:0000313" key="5">
    <source>
        <dbReference type="Proteomes" id="UP000235786"/>
    </source>
</evidence>
<evidence type="ECO:0000256" key="1">
    <source>
        <dbReference type="ARBA" id="ARBA00023242"/>
    </source>
</evidence>
<dbReference type="Proteomes" id="UP000235786">
    <property type="component" value="Unassembled WGS sequence"/>
</dbReference>
<dbReference type="Pfam" id="PF00172">
    <property type="entry name" value="Zn_clus"/>
    <property type="match status" value="1"/>
</dbReference>
<feature type="region of interest" description="Disordered" evidence="2">
    <location>
        <begin position="1"/>
        <end position="56"/>
    </location>
</feature>
<keyword evidence="1" id="KW-0539">Nucleus</keyword>
<dbReference type="InterPro" id="IPR036864">
    <property type="entry name" value="Zn2-C6_fun-type_DNA-bd_sf"/>
</dbReference>
<dbReference type="OrthoDB" id="270167at2759"/>
<dbReference type="InterPro" id="IPR001138">
    <property type="entry name" value="Zn2Cys6_DnaBD"/>
</dbReference>
<dbReference type="SUPFAM" id="SSF57701">
    <property type="entry name" value="Zn2/Cys6 DNA-binding domain"/>
    <property type="match status" value="2"/>
</dbReference>
<evidence type="ECO:0000256" key="2">
    <source>
        <dbReference type="SAM" id="MobiDB-lite"/>
    </source>
</evidence>
<protein>
    <recommendedName>
        <fullName evidence="3">Zn(2)-C6 fungal-type domain-containing protein</fullName>
    </recommendedName>
</protein>
<dbReference type="Gene3D" id="4.10.240.10">
    <property type="entry name" value="Zn(2)-C6 fungal-type DNA-binding domain"/>
    <property type="match status" value="2"/>
</dbReference>
<evidence type="ECO:0000259" key="3">
    <source>
        <dbReference type="PROSITE" id="PS50048"/>
    </source>
</evidence>
<dbReference type="SMART" id="SM00066">
    <property type="entry name" value="GAL4"/>
    <property type="match status" value="3"/>
</dbReference>
<feature type="domain" description="Zn(2)-C6 fungal-type" evidence="3">
    <location>
        <begin position="313"/>
        <end position="340"/>
    </location>
</feature>
<feature type="compositionally biased region" description="Basic and acidic residues" evidence="2">
    <location>
        <begin position="40"/>
        <end position="49"/>
    </location>
</feature>
<keyword evidence="5" id="KW-1185">Reference proteome</keyword>
<evidence type="ECO:0000313" key="4">
    <source>
        <dbReference type="EMBL" id="PMD46732.1"/>
    </source>
</evidence>
<dbReference type="AlphaFoldDB" id="A0A2J6S7J3"/>
<reference evidence="4 5" key="1">
    <citation type="submission" date="2016-04" db="EMBL/GenBank/DDBJ databases">
        <title>A degradative enzymes factory behind the ericoid mycorrhizal symbiosis.</title>
        <authorList>
            <consortium name="DOE Joint Genome Institute"/>
            <person name="Martino E."/>
            <person name="Morin E."/>
            <person name="Grelet G."/>
            <person name="Kuo A."/>
            <person name="Kohler A."/>
            <person name="Daghino S."/>
            <person name="Barry K."/>
            <person name="Choi C."/>
            <person name="Cichocki N."/>
            <person name="Clum A."/>
            <person name="Copeland A."/>
            <person name="Hainaut M."/>
            <person name="Haridas S."/>
            <person name="Labutti K."/>
            <person name="Lindquist E."/>
            <person name="Lipzen A."/>
            <person name="Khouja H.-R."/>
            <person name="Murat C."/>
            <person name="Ohm R."/>
            <person name="Olson A."/>
            <person name="Spatafora J."/>
            <person name="Veneault-Fourrey C."/>
            <person name="Henrissat B."/>
            <person name="Grigoriev I."/>
            <person name="Martin F."/>
            <person name="Perotto S."/>
        </authorList>
    </citation>
    <scope>NUCLEOTIDE SEQUENCE [LARGE SCALE GENOMIC DNA]</scope>
    <source>
        <strain evidence="4 5">F</strain>
    </source>
</reference>
<dbReference type="EMBL" id="KZ613939">
    <property type="protein sequence ID" value="PMD46732.1"/>
    <property type="molecule type" value="Genomic_DNA"/>
</dbReference>
<dbReference type="CDD" id="cd00067">
    <property type="entry name" value="GAL4"/>
    <property type="match status" value="2"/>
</dbReference>
<sequence>MESSSSMPRAEGSGRRLQPVPCKQCKRRQMPWKGTSPRIKPYEKADNTCEHQSGSGPKPKCLKCYTHLQKDDFGFMGCPDPGCKELIFIAPPIPFTPMPPPLSLDVPVEKPEISKNFNPPLILRTHCRCCRVGNELCSGLISGPRCNRCESLDLECDCKVLRKACEECMKDRGNVDWKRCAGFRDQCDACIEKGIECKEYVRDLGKGVNEEKRPREAVADGKMDIVDGMKAVRAFAACDRCLEEKLRCDESLRGCGCCREKGVECKYRLLAATFSGFPARRLEQRRSSLSRQEKSEEESPEEVAHLRSKILLACGGCRKSKTRCSGILPCENCEKLGIECIPPPRIPSSLTIAGRADAANIEVGENTKTGNQAEQLEDMMSESELVGWQIVSREDIEDMGRWDSDSE</sequence>
<dbReference type="PROSITE" id="PS50048">
    <property type="entry name" value="ZN2_CY6_FUNGAL_2"/>
    <property type="match status" value="2"/>
</dbReference>
<feature type="domain" description="Zn(2)-C6 fungal-type" evidence="3">
    <location>
        <begin position="237"/>
        <end position="267"/>
    </location>
</feature>
<proteinExistence type="predicted"/>
<dbReference type="GO" id="GO:0000981">
    <property type="term" value="F:DNA-binding transcription factor activity, RNA polymerase II-specific"/>
    <property type="evidence" value="ECO:0007669"/>
    <property type="project" value="InterPro"/>
</dbReference>
<dbReference type="PROSITE" id="PS00463">
    <property type="entry name" value="ZN2_CY6_FUNGAL_1"/>
    <property type="match status" value="1"/>
</dbReference>
<dbReference type="GO" id="GO:0008270">
    <property type="term" value="F:zinc ion binding"/>
    <property type="evidence" value="ECO:0007669"/>
    <property type="project" value="InterPro"/>
</dbReference>
<organism evidence="4 5">
    <name type="scientific">Hyaloscypha variabilis (strain UAMH 11265 / GT02V1 / F)</name>
    <name type="common">Meliniomyces variabilis</name>
    <dbReference type="NCBI Taxonomy" id="1149755"/>
    <lineage>
        <taxon>Eukaryota</taxon>
        <taxon>Fungi</taxon>
        <taxon>Dikarya</taxon>
        <taxon>Ascomycota</taxon>
        <taxon>Pezizomycotina</taxon>
        <taxon>Leotiomycetes</taxon>
        <taxon>Helotiales</taxon>
        <taxon>Hyaloscyphaceae</taxon>
        <taxon>Hyaloscypha</taxon>
        <taxon>Hyaloscypha variabilis</taxon>
    </lineage>
</organism>
<accession>A0A2J6S7J3</accession>